<name>G6EFB6_9SPHN</name>
<sequence length="38" mass="4155">MPILAQGEIVPIQASARSELTFEPGGGMPPKWMKAMKR</sequence>
<dbReference type="EMBL" id="AGFM01000048">
    <property type="protein sequence ID" value="EHJ59961.1"/>
    <property type="molecule type" value="Genomic_DNA"/>
</dbReference>
<gene>
    <name evidence="1" type="ORF">NSU_3037</name>
</gene>
<dbReference type="AlphaFoldDB" id="G6EFB6"/>
<evidence type="ECO:0000313" key="1">
    <source>
        <dbReference type="EMBL" id="EHJ59961.1"/>
    </source>
</evidence>
<reference evidence="1 2" key="1">
    <citation type="journal article" date="2012" name="J. Bacteriol.">
        <title>Genome sequence of benzo(a)pyrene-degrading bacterium Novosphingobium pentaromativorans US6-1.</title>
        <authorList>
            <person name="Luo Y.R."/>
            <person name="Kang S.G."/>
            <person name="Kim S.J."/>
            <person name="Kim M.R."/>
            <person name="Li N."/>
            <person name="Lee J.H."/>
            <person name="Kwon K.K."/>
        </authorList>
    </citation>
    <scope>NUCLEOTIDE SEQUENCE [LARGE SCALE GENOMIC DNA]</scope>
    <source>
        <strain evidence="1 2">US6-1</strain>
    </source>
</reference>
<accession>G6EFB6</accession>
<organism evidence="1 2">
    <name type="scientific">Novosphingobium pentaromativorans US6-1</name>
    <dbReference type="NCBI Taxonomy" id="1088721"/>
    <lineage>
        <taxon>Bacteria</taxon>
        <taxon>Pseudomonadati</taxon>
        <taxon>Pseudomonadota</taxon>
        <taxon>Alphaproteobacteria</taxon>
        <taxon>Sphingomonadales</taxon>
        <taxon>Sphingomonadaceae</taxon>
        <taxon>Novosphingobium</taxon>
    </lineage>
</organism>
<evidence type="ECO:0000313" key="2">
    <source>
        <dbReference type="Proteomes" id="UP000004030"/>
    </source>
</evidence>
<keyword evidence="2" id="KW-1185">Reference proteome</keyword>
<dbReference type="Proteomes" id="UP000004030">
    <property type="component" value="Unassembled WGS sequence"/>
</dbReference>
<proteinExistence type="predicted"/>
<protein>
    <submittedName>
        <fullName evidence="1">Uncharacterized protein</fullName>
    </submittedName>
</protein>
<comment type="caution">
    <text evidence="1">The sequence shown here is derived from an EMBL/GenBank/DDBJ whole genome shotgun (WGS) entry which is preliminary data.</text>
</comment>